<dbReference type="EMBL" id="CAJVCH010066145">
    <property type="protein sequence ID" value="CAG7719989.1"/>
    <property type="molecule type" value="Genomic_DNA"/>
</dbReference>
<evidence type="ECO:0000259" key="4">
    <source>
        <dbReference type="Pfam" id="PF22600"/>
    </source>
</evidence>
<feature type="domain" description="Poly(A) RNA polymerase mitochondrial-like central palm" evidence="4">
    <location>
        <begin position="49"/>
        <end position="179"/>
    </location>
</feature>
<protein>
    <submittedName>
        <fullName evidence="5">Uncharacterized protein</fullName>
    </submittedName>
</protein>
<evidence type="ECO:0000256" key="2">
    <source>
        <dbReference type="ARBA" id="ARBA00022842"/>
    </source>
</evidence>
<accession>A0A8J2P0W3</accession>
<dbReference type="InterPro" id="IPR054708">
    <property type="entry name" value="MTPAP-like_central"/>
</dbReference>
<feature type="domain" description="PAP-associated" evidence="3">
    <location>
        <begin position="253"/>
        <end position="311"/>
    </location>
</feature>
<dbReference type="PANTHER" id="PTHR23092:SF15">
    <property type="entry name" value="INACTIVE NON-CANONICAL POLY(A) RNA POLYMERASE PROTEIN TRF4-2-RELATED"/>
    <property type="match status" value="1"/>
</dbReference>
<dbReference type="InterPro" id="IPR045862">
    <property type="entry name" value="Trf4-like"/>
</dbReference>
<keyword evidence="6" id="KW-1185">Reference proteome</keyword>
<gene>
    <name evidence="5" type="ORF">AFUS01_LOCUS9282</name>
</gene>
<dbReference type="GO" id="GO:0005730">
    <property type="term" value="C:nucleolus"/>
    <property type="evidence" value="ECO:0007669"/>
    <property type="project" value="TreeGrafter"/>
</dbReference>
<dbReference type="GO" id="GO:0043634">
    <property type="term" value="P:polyadenylation-dependent ncRNA catabolic process"/>
    <property type="evidence" value="ECO:0007669"/>
    <property type="project" value="TreeGrafter"/>
</dbReference>
<dbReference type="GO" id="GO:0031499">
    <property type="term" value="C:TRAMP complex"/>
    <property type="evidence" value="ECO:0007669"/>
    <property type="project" value="TreeGrafter"/>
</dbReference>
<dbReference type="AlphaFoldDB" id="A0A8J2P0W3"/>
<dbReference type="GO" id="GO:0031123">
    <property type="term" value="P:RNA 3'-end processing"/>
    <property type="evidence" value="ECO:0007669"/>
    <property type="project" value="TreeGrafter"/>
</dbReference>
<dbReference type="Pfam" id="PF22600">
    <property type="entry name" value="MTPAP-like_central"/>
    <property type="match status" value="1"/>
</dbReference>
<reference evidence="5" key="1">
    <citation type="submission" date="2021-06" db="EMBL/GenBank/DDBJ databases">
        <authorList>
            <person name="Hodson N. C."/>
            <person name="Mongue J. A."/>
            <person name="Jaron S. K."/>
        </authorList>
    </citation>
    <scope>NUCLEOTIDE SEQUENCE</scope>
</reference>
<dbReference type="OrthoDB" id="273917at2759"/>
<sequence length="429" mass="48571">MEKQHFKNMNTSSDLGIEDGFNFDAEEDFGEDRPWLNKYKSYSPGMKGLHEEIEDFYEIMKPTPGENEQRYRALRQVQQIASDQWSEVVVQAYGSFRTGLYLPTSDVDCMIAVKDLPESEVLSTLRKALISTKVAESAILIQNTRVPVLKFMEKSTSVMVDIVAHKHQGVETANLVQEWMKESPVIPRLFLVLKQFLQFHRLGNVYKGGLNSYSLIIMIVSFLRLKSKAFCVRANAGKRRKCKNKNKIFSNSGESLINFLEFFGQEFDYTKQAIKITNDSSPFVPKEDLYQLCDDLGSAILVIQDPLDESNNVSRGTFRAASVQEAFASAASKLKYPVRLFRSFFPDAGFLGRVVRVPSKVLDYRTKILQNQPLGEDLPSAASVHHFEDLSHENESAGCQISSCGHIQHCPSPCINFEWMRLFVAGEDG</sequence>
<comment type="caution">
    <text evidence="5">The sequence shown here is derived from an EMBL/GenBank/DDBJ whole genome shotgun (WGS) entry which is preliminary data.</text>
</comment>
<proteinExistence type="predicted"/>
<evidence type="ECO:0000313" key="6">
    <source>
        <dbReference type="Proteomes" id="UP000708208"/>
    </source>
</evidence>
<dbReference type="PANTHER" id="PTHR23092">
    <property type="entry name" value="POLY(A) RNA POLYMERASE"/>
    <property type="match status" value="1"/>
</dbReference>
<keyword evidence="1" id="KW-0479">Metal-binding</keyword>
<dbReference type="GO" id="GO:1990817">
    <property type="term" value="F:poly(A) RNA polymerase activity"/>
    <property type="evidence" value="ECO:0007669"/>
    <property type="project" value="InterPro"/>
</dbReference>
<dbReference type="GO" id="GO:0003729">
    <property type="term" value="F:mRNA binding"/>
    <property type="evidence" value="ECO:0007669"/>
    <property type="project" value="TreeGrafter"/>
</dbReference>
<evidence type="ECO:0000259" key="3">
    <source>
        <dbReference type="Pfam" id="PF03828"/>
    </source>
</evidence>
<dbReference type="CDD" id="cd05402">
    <property type="entry name" value="NT_PAP_TUTase"/>
    <property type="match status" value="1"/>
</dbReference>
<dbReference type="Proteomes" id="UP000708208">
    <property type="component" value="Unassembled WGS sequence"/>
</dbReference>
<dbReference type="Pfam" id="PF03828">
    <property type="entry name" value="PAP_assoc"/>
    <property type="match status" value="1"/>
</dbReference>
<dbReference type="InterPro" id="IPR002058">
    <property type="entry name" value="PAP_assoc"/>
</dbReference>
<keyword evidence="2" id="KW-0460">Magnesium</keyword>
<name>A0A8J2P0W3_9HEXA</name>
<evidence type="ECO:0000313" key="5">
    <source>
        <dbReference type="EMBL" id="CAG7719989.1"/>
    </source>
</evidence>
<dbReference type="GO" id="GO:0046872">
    <property type="term" value="F:metal ion binding"/>
    <property type="evidence" value="ECO:0007669"/>
    <property type="project" value="UniProtKB-KW"/>
</dbReference>
<organism evidence="5 6">
    <name type="scientific">Allacma fusca</name>
    <dbReference type="NCBI Taxonomy" id="39272"/>
    <lineage>
        <taxon>Eukaryota</taxon>
        <taxon>Metazoa</taxon>
        <taxon>Ecdysozoa</taxon>
        <taxon>Arthropoda</taxon>
        <taxon>Hexapoda</taxon>
        <taxon>Collembola</taxon>
        <taxon>Symphypleona</taxon>
        <taxon>Sminthuridae</taxon>
        <taxon>Allacma</taxon>
    </lineage>
</organism>
<evidence type="ECO:0000256" key="1">
    <source>
        <dbReference type="ARBA" id="ARBA00022723"/>
    </source>
</evidence>